<dbReference type="Gene3D" id="3.30.70.270">
    <property type="match status" value="1"/>
</dbReference>
<dbReference type="PANTHER" id="PTHR45138:SF9">
    <property type="entry name" value="DIGUANYLATE CYCLASE DGCM-RELATED"/>
    <property type="match status" value="1"/>
</dbReference>
<evidence type="ECO:0000256" key="2">
    <source>
        <dbReference type="ARBA" id="ARBA00034247"/>
    </source>
</evidence>
<dbReference type="InterPro" id="IPR000160">
    <property type="entry name" value="GGDEF_dom"/>
</dbReference>
<dbReference type="InterPro" id="IPR043128">
    <property type="entry name" value="Rev_trsase/Diguanyl_cyclase"/>
</dbReference>
<dbReference type="SUPFAM" id="SSF55073">
    <property type="entry name" value="Nucleotide cyclase"/>
    <property type="match status" value="1"/>
</dbReference>
<dbReference type="InterPro" id="IPR050469">
    <property type="entry name" value="Diguanylate_Cyclase"/>
</dbReference>
<evidence type="ECO:0000256" key="1">
    <source>
        <dbReference type="ARBA" id="ARBA00012528"/>
    </source>
</evidence>
<dbReference type="PANTHER" id="PTHR45138">
    <property type="entry name" value="REGULATORY COMPONENTS OF SENSORY TRANSDUCTION SYSTEM"/>
    <property type="match status" value="1"/>
</dbReference>
<name>A0ABN0TX82_9GAMM</name>
<sequence length="182" mass="20756">MAEERVRELSRIDGLTQIANRRHFDVFLKREWRRCHRLTLPFSMAVLDIDHFKLLNDTYGHQVGDEALVQVARVLKNFVKRPSDLCARYGGEEFALIWGGLVALEAEAMANELLERVEKLAIPNKNAPTKPILTCSIGVVTVYPESNDEMWIFGEADDLLYQAKEQGRNRVIGVDVTMNKAK</sequence>
<dbReference type="SMART" id="SM00267">
    <property type="entry name" value="GGDEF"/>
    <property type="match status" value="1"/>
</dbReference>
<dbReference type="EC" id="2.7.7.65" evidence="1"/>
<dbReference type="Proteomes" id="UP001501476">
    <property type="component" value="Unassembled WGS sequence"/>
</dbReference>
<dbReference type="CDD" id="cd01949">
    <property type="entry name" value="GGDEF"/>
    <property type="match status" value="1"/>
</dbReference>
<evidence type="ECO:0000259" key="3">
    <source>
        <dbReference type="PROSITE" id="PS50887"/>
    </source>
</evidence>
<organism evidence="4 5">
    <name type="scientific">Methylophaga marina</name>
    <dbReference type="NCBI Taxonomy" id="45495"/>
    <lineage>
        <taxon>Bacteria</taxon>
        <taxon>Pseudomonadati</taxon>
        <taxon>Pseudomonadota</taxon>
        <taxon>Gammaproteobacteria</taxon>
        <taxon>Thiotrichales</taxon>
        <taxon>Piscirickettsiaceae</taxon>
        <taxon>Methylophaga</taxon>
    </lineage>
</organism>
<evidence type="ECO:0000313" key="5">
    <source>
        <dbReference type="Proteomes" id="UP001501476"/>
    </source>
</evidence>
<proteinExistence type="predicted"/>
<dbReference type="PROSITE" id="PS50887">
    <property type="entry name" value="GGDEF"/>
    <property type="match status" value="1"/>
</dbReference>
<reference evidence="4 5" key="1">
    <citation type="journal article" date="2019" name="Int. J. Syst. Evol. Microbiol.">
        <title>The Global Catalogue of Microorganisms (GCM) 10K type strain sequencing project: providing services to taxonomists for standard genome sequencing and annotation.</title>
        <authorList>
            <consortium name="The Broad Institute Genomics Platform"/>
            <consortium name="The Broad Institute Genome Sequencing Center for Infectious Disease"/>
            <person name="Wu L."/>
            <person name="Ma J."/>
        </authorList>
    </citation>
    <scope>NUCLEOTIDE SEQUENCE [LARGE SCALE GENOMIC DNA]</scope>
    <source>
        <strain evidence="4 5">JCM 6886</strain>
    </source>
</reference>
<gene>
    <name evidence="4" type="ORF">GCM10008964_24620</name>
</gene>
<comment type="caution">
    <text evidence="4">The sequence shown here is derived from an EMBL/GenBank/DDBJ whole genome shotgun (WGS) entry which is preliminary data.</text>
</comment>
<feature type="domain" description="GGDEF" evidence="3">
    <location>
        <begin position="40"/>
        <end position="176"/>
    </location>
</feature>
<dbReference type="InterPro" id="IPR029787">
    <property type="entry name" value="Nucleotide_cyclase"/>
</dbReference>
<evidence type="ECO:0000313" key="4">
    <source>
        <dbReference type="EMBL" id="GAA0232470.1"/>
    </source>
</evidence>
<keyword evidence="5" id="KW-1185">Reference proteome</keyword>
<dbReference type="RefSeq" id="WP_286306039.1">
    <property type="nucleotide sequence ID" value="NZ_AP027741.1"/>
</dbReference>
<protein>
    <recommendedName>
        <fullName evidence="1">diguanylate cyclase</fullName>
        <ecNumber evidence="1">2.7.7.65</ecNumber>
    </recommendedName>
</protein>
<dbReference type="EMBL" id="BAAADG010000018">
    <property type="protein sequence ID" value="GAA0232470.1"/>
    <property type="molecule type" value="Genomic_DNA"/>
</dbReference>
<dbReference type="Pfam" id="PF00990">
    <property type="entry name" value="GGDEF"/>
    <property type="match status" value="1"/>
</dbReference>
<comment type="catalytic activity">
    <reaction evidence="2">
        <text>2 GTP = 3',3'-c-di-GMP + 2 diphosphate</text>
        <dbReference type="Rhea" id="RHEA:24898"/>
        <dbReference type="ChEBI" id="CHEBI:33019"/>
        <dbReference type="ChEBI" id="CHEBI:37565"/>
        <dbReference type="ChEBI" id="CHEBI:58805"/>
        <dbReference type="EC" id="2.7.7.65"/>
    </reaction>
</comment>
<accession>A0ABN0TX82</accession>
<dbReference type="NCBIfam" id="TIGR00254">
    <property type="entry name" value="GGDEF"/>
    <property type="match status" value="1"/>
</dbReference>